<dbReference type="InterPro" id="IPR011055">
    <property type="entry name" value="Dup_hybrid_motif"/>
</dbReference>
<evidence type="ECO:0000313" key="4">
    <source>
        <dbReference type="EMBL" id="MBD2547699.1"/>
    </source>
</evidence>
<organism evidence="4 5">
    <name type="scientific">Planktothricoides raciborskii FACHB-1370</name>
    <dbReference type="NCBI Taxonomy" id="2949576"/>
    <lineage>
        <taxon>Bacteria</taxon>
        <taxon>Bacillati</taxon>
        <taxon>Cyanobacteriota</taxon>
        <taxon>Cyanophyceae</taxon>
        <taxon>Oscillatoriophycideae</taxon>
        <taxon>Oscillatoriales</taxon>
        <taxon>Oscillatoriaceae</taxon>
        <taxon>Planktothricoides</taxon>
    </lineage>
</organism>
<evidence type="ECO:0000313" key="5">
    <source>
        <dbReference type="Proteomes" id="UP000641954"/>
    </source>
</evidence>
<evidence type="ECO:0000259" key="3">
    <source>
        <dbReference type="Pfam" id="PF01551"/>
    </source>
</evidence>
<dbReference type="CDD" id="cd12797">
    <property type="entry name" value="M23_peptidase"/>
    <property type="match status" value="1"/>
</dbReference>
<evidence type="ECO:0000256" key="2">
    <source>
        <dbReference type="SAM" id="MobiDB-lite"/>
    </source>
</evidence>
<dbReference type="PANTHER" id="PTHR21666">
    <property type="entry name" value="PEPTIDASE-RELATED"/>
    <property type="match status" value="1"/>
</dbReference>
<sequence length="413" mass="44360">MDYTNVYIDPSDYSIGVTRSNEAIAQDQTPDNTYQEPSAVVFSERSTGCEAALQQGQVVGGDLCGAVASPQPLPDPAPNNVSPGIEQYVYAQPPQNPGSSVSAPQYTAPKPVQQYAAPPSPVSSQYLPRVSVQQEYLPPVPVQEYYSAAPESESYSQSYYSDPVSSNTAMQPVTLGALSIGGNGIKYDMRKHAGELDRKRAARPQGRIGNGNTQMIFPLAIPAPITSLFGWRTHPITGDRRFHNGIDFGAPMGTPVLAAYAGQVAIADWLGGYGLTVVLDHAQGSAETLYGHLSELFVKEGEEVKQGDVIGLVGSTGNSTGPHLHFELRELTREGWVALDPGTQLEYAMAELAGMLEKPPSKLEVSLSKAAKPLEKYAKTEFFQSLQMAGFKLPNQQISRNQTQPANTPNSGN</sequence>
<protein>
    <submittedName>
        <fullName evidence="4">Peptidoglycan DD-metalloendopeptidase family protein</fullName>
    </submittedName>
</protein>
<dbReference type="EMBL" id="JACJSK010000086">
    <property type="protein sequence ID" value="MBD2547699.1"/>
    <property type="molecule type" value="Genomic_DNA"/>
</dbReference>
<dbReference type="PANTHER" id="PTHR21666:SF289">
    <property type="entry name" value="L-ALA--D-GLU ENDOPEPTIDASE"/>
    <property type="match status" value="1"/>
</dbReference>
<gene>
    <name evidence="4" type="ORF">H6G72_28530</name>
</gene>
<accession>A0ABR8ELD2</accession>
<keyword evidence="5" id="KW-1185">Reference proteome</keyword>
<dbReference type="SUPFAM" id="SSF51261">
    <property type="entry name" value="Duplicated hybrid motif"/>
    <property type="match status" value="1"/>
</dbReference>
<evidence type="ECO:0000256" key="1">
    <source>
        <dbReference type="ARBA" id="ARBA00022729"/>
    </source>
</evidence>
<proteinExistence type="predicted"/>
<dbReference type="Pfam" id="PF01551">
    <property type="entry name" value="Peptidase_M23"/>
    <property type="match status" value="1"/>
</dbReference>
<dbReference type="Proteomes" id="UP000641954">
    <property type="component" value="Unassembled WGS sequence"/>
</dbReference>
<reference evidence="4 5" key="1">
    <citation type="journal article" date="2020" name="ISME J.">
        <title>Comparative genomics reveals insights into cyanobacterial evolution and habitat adaptation.</title>
        <authorList>
            <person name="Chen M.Y."/>
            <person name="Teng W.K."/>
            <person name="Zhao L."/>
            <person name="Hu C.X."/>
            <person name="Zhou Y.K."/>
            <person name="Han B.P."/>
            <person name="Song L.R."/>
            <person name="Shu W.S."/>
        </authorList>
    </citation>
    <scope>NUCLEOTIDE SEQUENCE [LARGE SCALE GENOMIC DNA]</scope>
    <source>
        <strain evidence="4 5">FACHB-1370</strain>
    </source>
</reference>
<dbReference type="Gene3D" id="2.70.70.10">
    <property type="entry name" value="Glucose Permease (Domain IIA)"/>
    <property type="match status" value="1"/>
</dbReference>
<comment type="caution">
    <text evidence="4">The sequence shown here is derived from an EMBL/GenBank/DDBJ whole genome shotgun (WGS) entry which is preliminary data.</text>
</comment>
<keyword evidence="1" id="KW-0732">Signal</keyword>
<feature type="region of interest" description="Disordered" evidence="2">
    <location>
        <begin position="394"/>
        <end position="413"/>
    </location>
</feature>
<dbReference type="InterPro" id="IPR050570">
    <property type="entry name" value="Cell_wall_metabolism_enzyme"/>
</dbReference>
<feature type="domain" description="M23ase beta-sheet core" evidence="3">
    <location>
        <begin position="241"/>
        <end position="330"/>
    </location>
</feature>
<name>A0ABR8ELD2_9CYAN</name>
<dbReference type="InterPro" id="IPR016047">
    <property type="entry name" value="M23ase_b-sheet_dom"/>
</dbReference>